<keyword evidence="1" id="KW-0479">Metal-binding</keyword>
<dbReference type="SUPFAM" id="SSF53800">
    <property type="entry name" value="Chelatase"/>
    <property type="match status" value="1"/>
</dbReference>
<dbReference type="PANTHER" id="PTHR33542">
    <property type="entry name" value="SIROHYDROCHLORIN FERROCHELATASE, CHLOROPLASTIC"/>
    <property type="match status" value="1"/>
</dbReference>
<protein>
    <submittedName>
        <fullName evidence="3">Sirohydrochlorin chelatase</fullName>
    </submittedName>
    <submittedName>
        <fullName evidence="4">Sirohydrochlorin ferrochelatase</fullName>
    </submittedName>
</protein>
<dbReference type="Pfam" id="PF01903">
    <property type="entry name" value="CbiX"/>
    <property type="match status" value="2"/>
</dbReference>
<dbReference type="CDD" id="cd03416">
    <property type="entry name" value="CbiX_SirB_N"/>
    <property type="match status" value="1"/>
</dbReference>
<dbReference type="PANTHER" id="PTHR33542:SF3">
    <property type="entry name" value="SIROHYDROCHLORIN FERROCHELATASE, CHLOROPLASTIC"/>
    <property type="match status" value="1"/>
</dbReference>
<evidence type="ECO:0000313" key="6">
    <source>
        <dbReference type="Proteomes" id="UP000215545"/>
    </source>
</evidence>
<evidence type="ECO:0000256" key="2">
    <source>
        <dbReference type="ARBA" id="ARBA00023239"/>
    </source>
</evidence>
<dbReference type="GO" id="GO:0046872">
    <property type="term" value="F:metal ion binding"/>
    <property type="evidence" value="ECO:0007669"/>
    <property type="project" value="UniProtKB-KW"/>
</dbReference>
<evidence type="ECO:0000256" key="1">
    <source>
        <dbReference type="ARBA" id="ARBA00022723"/>
    </source>
</evidence>
<proteinExistence type="predicted"/>
<gene>
    <name evidence="3" type="ORF">B1B05_00865</name>
    <name evidence="4" type="ORF">SAMN05443094_101180</name>
</gene>
<keyword evidence="6" id="KW-1185">Reference proteome</keyword>
<dbReference type="InterPro" id="IPR050963">
    <property type="entry name" value="Sirohydro_Cobaltochel/CbiX"/>
</dbReference>
<organism evidence="4 5">
    <name type="scientific">Domibacillus enclensis</name>
    <dbReference type="NCBI Taxonomy" id="1017273"/>
    <lineage>
        <taxon>Bacteria</taxon>
        <taxon>Bacillati</taxon>
        <taxon>Bacillota</taxon>
        <taxon>Bacilli</taxon>
        <taxon>Bacillales</taxon>
        <taxon>Bacillaceae</taxon>
        <taxon>Domibacillus</taxon>
    </lineage>
</organism>
<dbReference type="InterPro" id="IPR002762">
    <property type="entry name" value="CbiX-like"/>
</dbReference>
<dbReference type="Proteomes" id="UP000215545">
    <property type="component" value="Unassembled WGS sequence"/>
</dbReference>
<evidence type="ECO:0000313" key="5">
    <source>
        <dbReference type="Proteomes" id="UP000186385"/>
    </source>
</evidence>
<sequence>MRAVLYICHGTRLKAGAKQAADFIARTMPLVKVDIQEICYLELSEPSIEEGVRACVERGATEIIAVPFLLLTAGHAKVDIPQDLARAVAPYPALTVRYGRPLGVHPQMIDVLMDRMNRAADAQPDATVLLVGRGSSDPLTKQDFAEILSLFKQKTGLEDVHVSYMAACDPPFEEELRRLAALRPKQLFILPYILFSGVLMKTMGRAIKDLDTGGDVHLCAQIGYDETVSAILADRVREAAESEVFHVSDHG</sequence>
<dbReference type="Proteomes" id="UP000186385">
    <property type="component" value="Unassembled WGS sequence"/>
</dbReference>
<dbReference type="EMBL" id="MWSK01000001">
    <property type="protein sequence ID" value="OXS80066.1"/>
    <property type="molecule type" value="Genomic_DNA"/>
</dbReference>
<dbReference type="CDD" id="cd03414">
    <property type="entry name" value="CbiX_SirB_C"/>
    <property type="match status" value="1"/>
</dbReference>
<evidence type="ECO:0000313" key="3">
    <source>
        <dbReference type="EMBL" id="OXS80066.1"/>
    </source>
</evidence>
<dbReference type="OrthoDB" id="9797895at2"/>
<dbReference type="GO" id="GO:0016829">
    <property type="term" value="F:lyase activity"/>
    <property type="evidence" value="ECO:0007669"/>
    <property type="project" value="UniProtKB-KW"/>
</dbReference>
<dbReference type="STRING" id="1017273.SAMN05443094_101180"/>
<dbReference type="RefSeq" id="WP_045851062.1">
    <property type="nucleotide sequence ID" value="NZ_FTLX01000001.1"/>
</dbReference>
<reference evidence="6" key="2">
    <citation type="submission" date="2017-03" db="EMBL/GenBank/DDBJ databases">
        <title>Bacillus sp. V-88(T) DSM27956, whole genome shotgun sequencing project.</title>
        <authorList>
            <person name="Dastager S.G."/>
            <person name="Neurgaonkar P.S."/>
            <person name="Dharne M.S."/>
        </authorList>
    </citation>
    <scope>NUCLEOTIDE SEQUENCE [LARGE SCALE GENOMIC DNA]</scope>
    <source>
        <strain evidence="6">DSM 25145</strain>
    </source>
</reference>
<dbReference type="AlphaFoldDB" id="A0A1N6NJX0"/>
<dbReference type="EMBL" id="FTLX01000001">
    <property type="protein sequence ID" value="SIP92341.1"/>
    <property type="molecule type" value="Genomic_DNA"/>
</dbReference>
<name>A0A1N6NJX0_9BACI</name>
<reference evidence="4 5" key="1">
    <citation type="submission" date="2017-01" db="EMBL/GenBank/DDBJ databases">
        <authorList>
            <person name="Mah S.A."/>
            <person name="Swanson W.J."/>
            <person name="Moy G.W."/>
            <person name="Vacquier V.D."/>
        </authorList>
    </citation>
    <scope>NUCLEOTIDE SEQUENCE [LARGE SCALE GENOMIC DNA]</scope>
    <source>
        <strain evidence="4 5">NIO-1016</strain>
    </source>
</reference>
<keyword evidence="2" id="KW-0456">Lyase</keyword>
<evidence type="ECO:0000313" key="4">
    <source>
        <dbReference type="EMBL" id="SIP92341.1"/>
    </source>
</evidence>
<reference evidence="3" key="3">
    <citation type="submission" date="2017-03" db="EMBL/GenBank/DDBJ databases">
        <authorList>
            <person name="Dastager S.G."/>
            <person name="Neurgaonkar P.S."/>
            <person name="Dharne M.S."/>
        </authorList>
    </citation>
    <scope>NUCLEOTIDE SEQUENCE</scope>
    <source>
        <strain evidence="3">DSM 25145</strain>
    </source>
</reference>
<accession>A0A1N6NJX0</accession>
<dbReference type="Gene3D" id="3.40.50.1400">
    <property type="match status" value="2"/>
</dbReference>